<dbReference type="PANTHER" id="PTHR31964">
    <property type="entry name" value="ADENINE NUCLEOTIDE ALPHA HYDROLASES-LIKE SUPERFAMILY PROTEIN"/>
    <property type="match status" value="1"/>
</dbReference>
<dbReference type="InterPro" id="IPR014729">
    <property type="entry name" value="Rossmann-like_a/b/a_fold"/>
</dbReference>
<organism evidence="3 4">
    <name type="scientific">Egibacter rhizosphaerae</name>
    <dbReference type="NCBI Taxonomy" id="1670831"/>
    <lineage>
        <taxon>Bacteria</taxon>
        <taxon>Bacillati</taxon>
        <taxon>Actinomycetota</taxon>
        <taxon>Nitriliruptoria</taxon>
        <taxon>Egibacterales</taxon>
        <taxon>Egibacteraceae</taxon>
        <taxon>Egibacter</taxon>
    </lineage>
</organism>
<dbReference type="OrthoDB" id="6174426at2"/>
<evidence type="ECO:0000256" key="1">
    <source>
        <dbReference type="ARBA" id="ARBA00008791"/>
    </source>
</evidence>
<dbReference type="Proteomes" id="UP000291469">
    <property type="component" value="Chromosome"/>
</dbReference>
<dbReference type="AlphaFoldDB" id="A0A411YCW4"/>
<dbReference type="InterPro" id="IPR006016">
    <property type="entry name" value="UspA"/>
</dbReference>
<dbReference type="SUPFAM" id="SSF52402">
    <property type="entry name" value="Adenine nucleotide alpha hydrolases-like"/>
    <property type="match status" value="1"/>
</dbReference>
<reference evidence="3 4" key="1">
    <citation type="submission" date="2019-01" db="EMBL/GenBank/DDBJ databases">
        <title>Egibacter rhizosphaerae EGI 80759T.</title>
        <authorList>
            <person name="Chen D.-D."/>
            <person name="Tian Y."/>
            <person name="Jiao J.-Y."/>
            <person name="Zhang X.-T."/>
            <person name="Zhang Y.-G."/>
            <person name="Zhang Y."/>
            <person name="Xiao M."/>
            <person name="Shu W.-S."/>
            <person name="Li W.-J."/>
        </authorList>
    </citation>
    <scope>NUCLEOTIDE SEQUENCE [LARGE SCALE GENOMIC DNA]</scope>
    <source>
        <strain evidence="3 4">EGI 80759</strain>
    </source>
</reference>
<keyword evidence="4" id="KW-1185">Reference proteome</keyword>
<dbReference type="Pfam" id="PF00582">
    <property type="entry name" value="Usp"/>
    <property type="match status" value="1"/>
</dbReference>
<dbReference type="InterPro" id="IPR006015">
    <property type="entry name" value="Universal_stress_UspA"/>
</dbReference>
<evidence type="ECO:0000313" key="3">
    <source>
        <dbReference type="EMBL" id="QBI19002.1"/>
    </source>
</evidence>
<dbReference type="EMBL" id="CP036402">
    <property type="protein sequence ID" value="QBI19002.1"/>
    <property type="molecule type" value="Genomic_DNA"/>
</dbReference>
<gene>
    <name evidence="3" type="ORF">ER308_05210</name>
</gene>
<dbReference type="PANTHER" id="PTHR31964:SF113">
    <property type="entry name" value="USPA DOMAIN-CONTAINING PROTEIN"/>
    <property type="match status" value="1"/>
</dbReference>
<sequence length="164" mass="17655">MGTVVVGLDGSVGSREALPWAVDEARDRDAKLSAVYVYPPPDGQVEPNTALAVPAALTATAAAGFERSDRDRLMAEARQRADDLIRQMLGDVGARDVRVERTPIPDPRPARVLIDHTRRADLLVLGTRGLGGFKGLLLGSVAQHCVRWAECPVLVVRPSRDIGE</sequence>
<dbReference type="Gene3D" id="3.40.50.620">
    <property type="entry name" value="HUPs"/>
    <property type="match status" value="1"/>
</dbReference>
<protein>
    <submittedName>
        <fullName evidence="3">Universal stress protein</fullName>
    </submittedName>
</protein>
<name>A0A411YCW4_9ACTN</name>
<proteinExistence type="inferred from homology"/>
<feature type="domain" description="UspA" evidence="2">
    <location>
        <begin position="2"/>
        <end position="157"/>
    </location>
</feature>
<dbReference type="CDD" id="cd00293">
    <property type="entry name" value="USP-like"/>
    <property type="match status" value="1"/>
</dbReference>
<evidence type="ECO:0000313" key="4">
    <source>
        <dbReference type="Proteomes" id="UP000291469"/>
    </source>
</evidence>
<dbReference type="KEGG" id="erz:ER308_05210"/>
<evidence type="ECO:0000259" key="2">
    <source>
        <dbReference type="Pfam" id="PF00582"/>
    </source>
</evidence>
<accession>A0A411YCW4</accession>
<comment type="similarity">
    <text evidence="1">Belongs to the universal stress protein A family.</text>
</comment>
<dbReference type="RefSeq" id="WP_131153999.1">
    <property type="nucleotide sequence ID" value="NZ_CP036402.1"/>
</dbReference>
<dbReference type="PRINTS" id="PR01438">
    <property type="entry name" value="UNVRSLSTRESS"/>
</dbReference>